<accession>A0A382NG08</accession>
<organism evidence="1">
    <name type="scientific">marine metagenome</name>
    <dbReference type="NCBI Taxonomy" id="408172"/>
    <lineage>
        <taxon>unclassified sequences</taxon>
        <taxon>metagenomes</taxon>
        <taxon>ecological metagenomes</taxon>
    </lineage>
</organism>
<dbReference type="EMBL" id="UINC01099334">
    <property type="protein sequence ID" value="SVC58521.1"/>
    <property type="molecule type" value="Genomic_DNA"/>
</dbReference>
<feature type="non-terminal residue" evidence="1">
    <location>
        <position position="108"/>
    </location>
</feature>
<sequence>MKTLSFYLTPIILSLGLSNISVVAAESDENSQKRCDSLPFSLEGIPQTGPDPNIEYKGKLIDGITHVFYPSGRLQRRGKRIDDNGNPDINGKGDGAFEIFSEEDCYLT</sequence>
<reference evidence="1" key="1">
    <citation type="submission" date="2018-05" db="EMBL/GenBank/DDBJ databases">
        <authorList>
            <person name="Lanie J.A."/>
            <person name="Ng W.-L."/>
            <person name="Kazmierczak K.M."/>
            <person name="Andrzejewski T.M."/>
            <person name="Davidsen T.M."/>
            <person name="Wayne K.J."/>
            <person name="Tettelin H."/>
            <person name="Glass J.I."/>
            <person name="Rusch D."/>
            <person name="Podicherti R."/>
            <person name="Tsui H.-C.T."/>
            <person name="Winkler M.E."/>
        </authorList>
    </citation>
    <scope>NUCLEOTIDE SEQUENCE</scope>
</reference>
<dbReference type="AlphaFoldDB" id="A0A382NG08"/>
<name>A0A382NG08_9ZZZZ</name>
<protein>
    <submittedName>
        <fullName evidence="1">Uncharacterized protein</fullName>
    </submittedName>
</protein>
<proteinExistence type="predicted"/>
<evidence type="ECO:0000313" key="1">
    <source>
        <dbReference type="EMBL" id="SVC58521.1"/>
    </source>
</evidence>
<gene>
    <name evidence="1" type="ORF">METZ01_LOCUS311375</name>
</gene>